<gene>
    <name evidence="1" type="ORF">LMF89_12985</name>
</gene>
<keyword evidence="2" id="KW-1185">Reference proteome</keyword>
<dbReference type="Proteomes" id="UP001165492">
    <property type="component" value="Unassembled WGS sequence"/>
</dbReference>
<evidence type="ECO:0000313" key="2">
    <source>
        <dbReference type="Proteomes" id="UP001165492"/>
    </source>
</evidence>
<comment type="caution">
    <text evidence="1">The sequence shown here is derived from an EMBL/GenBank/DDBJ whole genome shotgun (WGS) entry which is preliminary data.</text>
</comment>
<name>A0ABS8HSW2_9FIRM</name>
<protein>
    <submittedName>
        <fullName evidence="1">Uncharacterized protein</fullName>
    </submittedName>
</protein>
<evidence type="ECO:0000313" key="1">
    <source>
        <dbReference type="EMBL" id="MCC5466267.1"/>
    </source>
</evidence>
<sequence>MPRKDIKIPLFRQLILVTIYYKSTVADNNKVRGAPMAKAPPVVPVQ</sequence>
<organism evidence="1 2">
    <name type="scientific">Pelosinus baikalensis</name>
    <dbReference type="NCBI Taxonomy" id="2892015"/>
    <lineage>
        <taxon>Bacteria</taxon>
        <taxon>Bacillati</taxon>
        <taxon>Bacillota</taxon>
        <taxon>Negativicutes</taxon>
        <taxon>Selenomonadales</taxon>
        <taxon>Sporomusaceae</taxon>
        <taxon>Pelosinus</taxon>
    </lineage>
</organism>
<proteinExistence type="predicted"/>
<reference evidence="1" key="1">
    <citation type="submission" date="2021-11" db="EMBL/GenBank/DDBJ databases">
        <title>Description of a new species Pelosinus isolated from the bottom sediments of Lake Baikal.</title>
        <authorList>
            <person name="Zakharyuk A."/>
        </authorList>
    </citation>
    <scope>NUCLEOTIDE SEQUENCE</scope>
    <source>
        <strain evidence="1">Bkl1</strain>
    </source>
</reference>
<dbReference type="EMBL" id="JAJHJB010000016">
    <property type="protein sequence ID" value="MCC5466267.1"/>
    <property type="molecule type" value="Genomic_DNA"/>
</dbReference>
<accession>A0ABS8HSW2</accession>